<name>A0ABT0IW32_9HYPH</name>
<dbReference type="RefSeq" id="WP_248684416.1">
    <property type="nucleotide sequence ID" value="NZ_JALPRY010000023.1"/>
</dbReference>
<dbReference type="EMBL" id="JALPRY010000023">
    <property type="protein sequence ID" value="MCK8782060.1"/>
    <property type="molecule type" value="Genomic_DNA"/>
</dbReference>
<proteinExistence type="predicted"/>
<dbReference type="InterPro" id="IPR009642">
    <property type="entry name" value="DUF1236"/>
</dbReference>
<dbReference type="Pfam" id="PF06823">
    <property type="entry name" value="DUF1236"/>
    <property type="match status" value="1"/>
</dbReference>
<evidence type="ECO:0000313" key="2">
    <source>
        <dbReference type="EMBL" id="MCK8782060.1"/>
    </source>
</evidence>
<feature type="signal peptide" evidence="1">
    <location>
        <begin position="1"/>
        <end position="22"/>
    </location>
</feature>
<keyword evidence="3" id="KW-1185">Reference proteome</keyword>
<evidence type="ECO:0000313" key="3">
    <source>
        <dbReference type="Proteomes" id="UP001202827"/>
    </source>
</evidence>
<organism evidence="2 3">
    <name type="scientific">Neorhizobium turbinariae</name>
    <dbReference type="NCBI Taxonomy" id="2937795"/>
    <lineage>
        <taxon>Bacteria</taxon>
        <taxon>Pseudomonadati</taxon>
        <taxon>Pseudomonadota</taxon>
        <taxon>Alphaproteobacteria</taxon>
        <taxon>Hyphomicrobiales</taxon>
        <taxon>Rhizobiaceae</taxon>
        <taxon>Rhizobium/Agrobacterium group</taxon>
        <taxon>Neorhizobium</taxon>
    </lineage>
</organism>
<keyword evidence="1" id="KW-0732">Signal</keyword>
<comment type="caution">
    <text evidence="2">The sequence shown here is derived from an EMBL/GenBank/DDBJ whole genome shotgun (WGS) entry which is preliminary data.</text>
</comment>
<feature type="chain" id="PRO_5046116734" evidence="1">
    <location>
        <begin position="23"/>
        <end position="131"/>
    </location>
</feature>
<dbReference type="Proteomes" id="UP001202827">
    <property type="component" value="Unassembled WGS sequence"/>
</dbReference>
<sequence>MKKIILASCAILAASFAGQASAQESTVNGAAGGAVTGAIVGGPVGAAVGGVVGAVAGTAIDPPPREVVTYVEEQPATTAVTIEEPVVVGKPIPSSVVVTPVPSNPKYAYTVINKQRVIVDPETHTVVQVID</sequence>
<gene>
    <name evidence="2" type="ORF">M0654_18940</name>
</gene>
<reference evidence="2 3" key="1">
    <citation type="submission" date="2022-04" db="EMBL/GenBank/DDBJ databases">
        <title>Rhizobium coralii sp. nov., isolated from coral Turbinaria peltata.</title>
        <authorList>
            <person name="Sun H."/>
        </authorList>
    </citation>
    <scope>NUCLEOTIDE SEQUENCE [LARGE SCALE GENOMIC DNA]</scope>
    <source>
        <strain evidence="2 3">NTR19</strain>
    </source>
</reference>
<evidence type="ECO:0000256" key="1">
    <source>
        <dbReference type="SAM" id="SignalP"/>
    </source>
</evidence>
<protein>
    <submittedName>
        <fullName evidence="2">DUF1236 domain-containing protein</fullName>
    </submittedName>
</protein>
<accession>A0ABT0IW32</accession>